<keyword evidence="5" id="KW-1185">Reference proteome</keyword>
<accession>A0ABZ2J8Z1</accession>
<dbReference type="SMART" id="SM00448">
    <property type="entry name" value="REC"/>
    <property type="match status" value="1"/>
</dbReference>
<evidence type="ECO:0000259" key="3">
    <source>
        <dbReference type="PROSITE" id="PS50110"/>
    </source>
</evidence>
<dbReference type="Proteomes" id="UP001375370">
    <property type="component" value="Chromosome"/>
</dbReference>
<dbReference type="PROSITE" id="PS50110">
    <property type="entry name" value="RESPONSE_REGULATORY"/>
    <property type="match status" value="1"/>
</dbReference>
<feature type="domain" description="Response regulatory" evidence="3">
    <location>
        <begin position="8"/>
        <end position="124"/>
    </location>
</feature>
<keyword evidence="1 2" id="KW-0597">Phosphoprotein</keyword>
<evidence type="ECO:0000313" key="5">
    <source>
        <dbReference type="Proteomes" id="UP001375370"/>
    </source>
</evidence>
<feature type="modified residue" description="4-aspartylphosphate" evidence="2">
    <location>
        <position position="57"/>
    </location>
</feature>
<gene>
    <name evidence="4" type="ORF">V8247_03655</name>
</gene>
<evidence type="ECO:0000256" key="1">
    <source>
        <dbReference type="ARBA" id="ARBA00022553"/>
    </source>
</evidence>
<dbReference type="EMBL" id="CP146612">
    <property type="protein sequence ID" value="WWX26072.1"/>
    <property type="molecule type" value="Genomic_DNA"/>
</dbReference>
<reference evidence="4 5" key="1">
    <citation type="submission" date="2024-03" db="EMBL/GenBank/DDBJ databases">
        <title>A Dehalogenimonas Isolated from Estuarine Sediments Dihaloeliminates Chlorinated Alkanes.</title>
        <authorList>
            <person name="Yang Y."/>
            <person name="Wang H."/>
        </authorList>
    </citation>
    <scope>NUCLEOTIDE SEQUENCE [LARGE SCALE GENOMIC DNA]</scope>
    <source>
        <strain evidence="4 5">W</strain>
    </source>
</reference>
<dbReference type="PANTHER" id="PTHR44591:SF3">
    <property type="entry name" value="RESPONSE REGULATORY DOMAIN-CONTAINING PROTEIN"/>
    <property type="match status" value="1"/>
</dbReference>
<dbReference type="InterPro" id="IPR011006">
    <property type="entry name" value="CheY-like_superfamily"/>
</dbReference>
<dbReference type="InterPro" id="IPR050595">
    <property type="entry name" value="Bact_response_regulator"/>
</dbReference>
<name>A0ABZ2J8Z1_9CHLR</name>
<sequence>MLTSPENRILVADDEASICEICFRVLSGLGLEVDCCPNGQEAWEKITRTDYAIILLDIRMPIASGKDVFQHIKQELPDLVERVILTSGDLMNNDTSNFVQKTGRPFLPKPFTPDELTAVVKELHTALYAAEIE</sequence>
<evidence type="ECO:0000313" key="4">
    <source>
        <dbReference type="EMBL" id="WWX26072.1"/>
    </source>
</evidence>
<dbReference type="SUPFAM" id="SSF52172">
    <property type="entry name" value="CheY-like"/>
    <property type="match status" value="1"/>
</dbReference>
<dbReference type="PANTHER" id="PTHR44591">
    <property type="entry name" value="STRESS RESPONSE REGULATOR PROTEIN 1"/>
    <property type="match status" value="1"/>
</dbReference>
<organism evidence="4 5">
    <name type="scientific">Candidatus Dehalogenimonas loeffleri</name>
    <dbReference type="NCBI Taxonomy" id="3127115"/>
    <lineage>
        <taxon>Bacteria</taxon>
        <taxon>Bacillati</taxon>
        <taxon>Chloroflexota</taxon>
        <taxon>Dehalococcoidia</taxon>
        <taxon>Dehalococcoidales</taxon>
        <taxon>Dehalococcoidaceae</taxon>
        <taxon>Dehalogenimonas</taxon>
    </lineage>
</organism>
<evidence type="ECO:0000256" key="2">
    <source>
        <dbReference type="PROSITE-ProRule" id="PRU00169"/>
    </source>
</evidence>
<dbReference type="Gene3D" id="3.40.50.2300">
    <property type="match status" value="1"/>
</dbReference>
<dbReference type="RefSeq" id="WP_338738872.1">
    <property type="nucleotide sequence ID" value="NZ_CP146612.1"/>
</dbReference>
<dbReference type="Pfam" id="PF00072">
    <property type="entry name" value="Response_reg"/>
    <property type="match status" value="1"/>
</dbReference>
<dbReference type="CDD" id="cd17546">
    <property type="entry name" value="REC_hyHK_CKI1_RcsC-like"/>
    <property type="match status" value="1"/>
</dbReference>
<protein>
    <submittedName>
        <fullName evidence="4">Response regulator</fullName>
    </submittedName>
</protein>
<proteinExistence type="predicted"/>
<dbReference type="InterPro" id="IPR001789">
    <property type="entry name" value="Sig_transdc_resp-reg_receiver"/>
</dbReference>